<sequence>MSACVTLILPLEILLFPLLILLLSRKKGVVVTQDVVTVRAAVVQAAPVSFDRERTLEKVRTLTMQAAEQGAQLVVFPEAFISAYPRGTAFGAVVGSRTPEGRDEYVRYWNSSVDVPGPAVDMLADIAGRAHVYLVIGVIERGGSTLYCTVLFFAPDGSYLEKHRKLMPTAAERLVWGFGDGSTLPVFETPLGRLGAVICWENYMPLMRMAMYSKGIQLYCAPTADMRDSWVASMQHIAMEGRCFVLACNQFTRRSDYPADYSLANDDPEKVLSRGGSCIISPLGQFLAGPDFTGECILTADLDMSDIRRGKYDFDVVGHYARPDVFRLLVNETSQPPVMPASADWKAPS</sequence>
<dbReference type="InterPro" id="IPR044149">
    <property type="entry name" value="Nitrilases_CHs"/>
</dbReference>
<proteinExistence type="inferred from homology"/>
<dbReference type="Proteomes" id="UP000290365">
    <property type="component" value="Chromosome"/>
</dbReference>
<evidence type="ECO:0000256" key="1">
    <source>
        <dbReference type="ARBA" id="ARBA00008129"/>
    </source>
</evidence>
<dbReference type="GO" id="GO:0018822">
    <property type="term" value="F:nitrile hydratase activity"/>
    <property type="evidence" value="ECO:0007669"/>
    <property type="project" value="TreeGrafter"/>
</dbReference>
<gene>
    <name evidence="3" type="ORF">EPA93_16070</name>
</gene>
<dbReference type="Gene3D" id="3.60.110.10">
    <property type="entry name" value="Carbon-nitrogen hydrolase"/>
    <property type="match status" value="1"/>
</dbReference>
<organism evidence="3 4">
    <name type="scientific">Ktedonosporobacter rubrisoli</name>
    <dbReference type="NCBI Taxonomy" id="2509675"/>
    <lineage>
        <taxon>Bacteria</taxon>
        <taxon>Bacillati</taxon>
        <taxon>Chloroflexota</taxon>
        <taxon>Ktedonobacteria</taxon>
        <taxon>Ktedonobacterales</taxon>
        <taxon>Ktedonosporobacteraceae</taxon>
        <taxon>Ktedonosporobacter</taxon>
    </lineage>
</organism>
<feature type="domain" description="CN hydrolase" evidence="2">
    <location>
        <begin position="38"/>
        <end position="304"/>
    </location>
</feature>
<dbReference type="CDD" id="cd07564">
    <property type="entry name" value="nitrilases_CHs"/>
    <property type="match status" value="1"/>
</dbReference>
<evidence type="ECO:0000313" key="3">
    <source>
        <dbReference type="EMBL" id="QBD83489.1"/>
    </source>
</evidence>
<protein>
    <submittedName>
        <fullName evidence="3">Nitrilase</fullName>
    </submittedName>
</protein>
<dbReference type="InterPro" id="IPR003010">
    <property type="entry name" value="C-N_Hydrolase"/>
</dbReference>
<dbReference type="FunFam" id="3.60.110.10:FF:000016">
    <property type="entry name" value="Nitrilase blr3397"/>
    <property type="match status" value="1"/>
</dbReference>
<dbReference type="EMBL" id="CP035758">
    <property type="protein sequence ID" value="QBD83489.1"/>
    <property type="molecule type" value="Genomic_DNA"/>
</dbReference>
<evidence type="ECO:0000313" key="4">
    <source>
        <dbReference type="Proteomes" id="UP000290365"/>
    </source>
</evidence>
<dbReference type="KEGG" id="kbs:EPA93_16070"/>
<dbReference type="PROSITE" id="PS00921">
    <property type="entry name" value="NITRIL_CHT_2"/>
    <property type="match status" value="1"/>
</dbReference>
<name>A0A4P6K5D0_KTERU</name>
<dbReference type="GO" id="GO:0000257">
    <property type="term" value="F:nitrilase activity"/>
    <property type="evidence" value="ECO:0007669"/>
    <property type="project" value="UniProtKB-ARBA"/>
</dbReference>
<dbReference type="GO" id="GO:0051410">
    <property type="term" value="P:detoxification of nitrogen compound"/>
    <property type="evidence" value="ECO:0007669"/>
    <property type="project" value="TreeGrafter"/>
</dbReference>
<dbReference type="PROSITE" id="PS50263">
    <property type="entry name" value="CN_HYDROLASE"/>
    <property type="match status" value="1"/>
</dbReference>
<dbReference type="OrthoDB" id="9811121at2"/>
<dbReference type="InterPro" id="IPR000132">
    <property type="entry name" value="Nitrilase/CN_hydratase_CS"/>
</dbReference>
<evidence type="ECO:0000259" key="2">
    <source>
        <dbReference type="PROSITE" id="PS50263"/>
    </source>
</evidence>
<dbReference type="InterPro" id="IPR036526">
    <property type="entry name" value="C-N_Hydrolase_sf"/>
</dbReference>
<dbReference type="SUPFAM" id="SSF56317">
    <property type="entry name" value="Carbon-nitrogen hydrolase"/>
    <property type="match status" value="1"/>
</dbReference>
<dbReference type="PANTHER" id="PTHR46044">
    <property type="entry name" value="NITRILASE"/>
    <property type="match status" value="1"/>
</dbReference>
<dbReference type="Pfam" id="PF00795">
    <property type="entry name" value="CN_hydrolase"/>
    <property type="match status" value="1"/>
</dbReference>
<reference evidence="3 4" key="1">
    <citation type="submission" date="2019-01" db="EMBL/GenBank/DDBJ databases">
        <title>Ktedonosporobacter rubrisoli SCAWS-G2.</title>
        <authorList>
            <person name="Huang Y."/>
            <person name="Yan B."/>
        </authorList>
    </citation>
    <scope>NUCLEOTIDE SEQUENCE [LARGE SCALE GENOMIC DNA]</scope>
    <source>
        <strain evidence="3 4">SCAWS-G2</strain>
    </source>
</reference>
<keyword evidence="4" id="KW-1185">Reference proteome</keyword>
<accession>A0A4P6K5D0</accession>
<comment type="similarity">
    <text evidence="1">Belongs to the carbon-nitrogen hydrolase superfamily. Nitrilase family.</text>
</comment>
<dbReference type="AlphaFoldDB" id="A0A4P6K5D0"/>
<dbReference type="PANTHER" id="PTHR46044:SF1">
    <property type="entry name" value="CN HYDROLASE DOMAIN-CONTAINING PROTEIN"/>
    <property type="match status" value="1"/>
</dbReference>